<dbReference type="AlphaFoldDB" id="Q0U4C0"/>
<sequence>MSLDMPLPCATVRTSSGPSNLSSVEAMLQEISTSDCCPLHICGYFPLHITRRFQYLKVATRGILTVTGGAPSMESPSLDFYRKQDLRGEKGRRNRSTDEHKSARLPLPFSGYQILHDAISTHRPTPTRKKGREEPDGQVSVLALIMGIGCRATEEVGDVEPCWSRSTRIVARSHPVLRDSTDCAPPHDWGQRSSSLLCKSRDSWAKPNMTPCPYSILVFERKNFAARRNI</sequence>
<name>Q0U4C0_PHANO</name>
<dbReference type="VEuPathDB" id="FungiDB:JI435_133940"/>
<feature type="region of interest" description="Disordered" evidence="1">
    <location>
        <begin position="75"/>
        <end position="103"/>
    </location>
</feature>
<dbReference type="GeneID" id="5980523"/>
<reference evidence="3" key="1">
    <citation type="journal article" date="2007" name="Plant Cell">
        <title>Dothideomycete-plant interactions illuminated by genome sequencing and EST analysis of the wheat pathogen Stagonospora nodorum.</title>
        <authorList>
            <person name="Hane J.K."/>
            <person name="Lowe R.G."/>
            <person name="Solomon P.S."/>
            <person name="Tan K.C."/>
            <person name="Schoch C.L."/>
            <person name="Spatafora J.W."/>
            <person name="Crous P.W."/>
            <person name="Kodira C."/>
            <person name="Birren B.W."/>
            <person name="Galagan J.E."/>
            <person name="Torriani S.F."/>
            <person name="McDonald B.A."/>
            <person name="Oliver R.P."/>
        </authorList>
    </citation>
    <scope>NUCLEOTIDE SEQUENCE [LARGE SCALE GENOMIC DNA]</scope>
    <source>
        <strain evidence="3">SN15 / ATCC MYA-4574 / FGSC 10173</strain>
    </source>
</reference>
<gene>
    <name evidence="2" type="ORF">SNOG_13394</name>
</gene>
<proteinExistence type="predicted"/>
<feature type="compositionally biased region" description="Basic and acidic residues" evidence="1">
    <location>
        <begin position="80"/>
        <end position="102"/>
    </location>
</feature>
<accession>Q0U4C0</accession>
<evidence type="ECO:0000313" key="3">
    <source>
        <dbReference type="Proteomes" id="UP000001055"/>
    </source>
</evidence>
<dbReference type="InParanoid" id="Q0U4C0"/>
<dbReference type="KEGG" id="pno:SNOG_13394"/>
<protein>
    <submittedName>
        <fullName evidence="2">Uncharacterized protein</fullName>
    </submittedName>
</protein>
<dbReference type="RefSeq" id="XP_001803606.1">
    <property type="nucleotide sequence ID" value="XM_001803554.1"/>
</dbReference>
<dbReference type="EMBL" id="CH445350">
    <property type="protein sequence ID" value="EAT79278.1"/>
    <property type="molecule type" value="Genomic_DNA"/>
</dbReference>
<evidence type="ECO:0000256" key="1">
    <source>
        <dbReference type="SAM" id="MobiDB-lite"/>
    </source>
</evidence>
<organism evidence="2 3">
    <name type="scientific">Phaeosphaeria nodorum (strain SN15 / ATCC MYA-4574 / FGSC 10173)</name>
    <name type="common">Glume blotch fungus</name>
    <name type="synonym">Parastagonospora nodorum</name>
    <dbReference type="NCBI Taxonomy" id="321614"/>
    <lineage>
        <taxon>Eukaryota</taxon>
        <taxon>Fungi</taxon>
        <taxon>Dikarya</taxon>
        <taxon>Ascomycota</taxon>
        <taxon>Pezizomycotina</taxon>
        <taxon>Dothideomycetes</taxon>
        <taxon>Pleosporomycetidae</taxon>
        <taxon>Pleosporales</taxon>
        <taxon>Pleosporineae</taxon>
        <taxon>Phaeosphaeriaceae</taxon>
        <taxon>Parastagonospora</taxon>
    </lineage>
</organism>
<evidence type="ECO:0000313" key="2">
    <source>
        <dbReference type="EMBL" id="EAT79278.1"/>
    </source>
</evidence>
<dbReference type="Proteomes" id="UP000001055">
    <property type="component" value="Unassembled WGS sequence"/>
</dbReference>